<organism evidence="1 2">
    <name type="scientific">Actinomycetospora corticicola</name>
    <dbReference type="NCBI Taxonomy" id="663602"/>
    <lineage>
        <taxon>Bacteria</taxon>
        <taxon>Bacillati</taxon>
        <taxon>Actinomycetota</taxon>
        <taxon>Actinomycetes</taxon>
        <taxon>Pseudonocardiales</taxon>
        <taxon>Pseudonocardiaceae</taxon>
        <taxon>Actinomycetospora</taxon>
    </lineage>
</organism>
<sequence length="32" mass="3282">MATGETGFDDVGVDLVSVQYLARLSGAQPAGR</sequence>
<dbReference type="Proteomes" id="UP000535890">
    <property type="component" value="Unassembled WGS sequence"/>
</dbReference>
<gene>
    <name evidence="1" type="ORF">BJ983_005761</name>
</gene>
<dbReference type="AlphaFoldDB" id="A0A7Y9E1Z5"/>
<keyword evidence="2" id="KW-1185">Reference proteome</keyword>
<reference evidence="1 2" key="1">
    <citation type="submission" date="2020-07" db="EMBL/GenBank/DDBJ databases">
        <title>Sequencing the genomes of 1000 actinobacteria strains.</title>
        <authorList>
            <person name="Klenk H.-P."/>
        </authorList>
    </citation>
    <scope>NUCLEOTIDE SEQUENCE [LARGE SCALE GENOMIC DNA]</scope>
    <source>
        <strain evidence="1 2">DSM 45772</strain>
    </source>
</reference>
<evidence type="ECO:0000313" key="1">
    <source>
        <dbReference type="EMBL" id="NYD39659.1"/>
    </source>
</evidence>
<protein>
    <submittedName>
        <fullName evidence="1">Uncharacterized protein</fullName>
    </submittedName>
</protein>
<evidence type="ECO:0000313" key="2">
    <source>
        <dbReference type="Proteomes" id="UP000535890"/>
    </source>
</evidence>
<proteinExistence type="predicted"/>
<comment type="caution">
    <text evidence="1">The sequence shown here is derived from an EMBL/GenBank/DDBJ whole genome shotgun (WGS) entry which is preliminary data.</text>
</comment>
<name>A0A7Y9E1Z5_9PSEU</name>
<dbReference type="EMBL" id="JACCBN010000001">
    <property type="protein sequence ID" value="NYD39659.1"/>
    <property type="molecule type" value="Genomic_DNA"/>
</dbReference>
<accession>A0A7Y9E1Z5</accession>